<evidence type="ECO:0000256" key="2">
    <source>
        <dbReference type="ARBA" id="ARBA00023002"/>
    </source>
</evidence>
<reference evidence="5 6" key="1">
    <citation type="submission" date="2017-06" db="EMBL/GenBank/DDBJ databases">
        <authorList>
            <person name="Kim H.J."/>
            <person name="Triplett B.A."/>
        </authorList>
    </citation>
    <scope>NUCLEOTIDE SEQUENCE [LARGE SCALE GENOMIC DNA]</scope>
    <source>
        <strain evidence="5 6">SCA</strain>
    </source>
</reference>
<dbReference type="Proteomes" id="UP000198304">
    <property type="component" value="Unassembled WGS sequence"/>
</dbReference>
<dbReference type="RefSeq" id="WP_089281406.1">
    <property type="nucleotide sequence ID" value="NZ_FZOJ01000002.1"/>
</dbReference>
<feature type="domain" description="Gfo/Idh/MocA-like oxidoreductase N-terminal" evidence="3">
    <location>
        <begin position="5"/>
        <end position="124"/>
    </location>
</feature>
<dbReference type="Pfam" id="PF02894">
    <property type="entry name" value="GFO_IDH_MocA_C"/>
    <property type="match status" value="1"/>
</dbReference>
<organism evidence="5 6">
    <name type="scientific">Anaerovirgula multivorans</name>
    <dbReference type="NCBI Taxonomy" id="312168"/>
    <lineage>
        <taxon>Bacteria</taxon>
        <taxon>Bacillati</taxon>
        <taxon>Bacillota</taxon>
        <taxon>Clostridia</taxon>
        <taxon>Peptostreptococcales</taxon>
        <taxon>Natronincolaceae</taxon>
        <taxon>Anaerovirgula</taxon>
    </lineage>
</organism>
<dbReference type="AlphaFoldDB" id="A0A239ATN3"/>
<dbReference type="NCBIfam" id="NF008607">
    <property type="entry name" value="PRK11579.1"/>
    <property type="match status" value="1"/>
</dbReference>
<dbReference type="PANTHER" id="PTHR43708">
    <property type="entry name" value="CONSERVED EXPRESSED OXIDOREDUCTASE (EUROFUNG)"/>
    <property type="match status" value="1"/>
</dbReference>
<dbReference type="InterPro" id="IPR004104">
    <property type="entry name" value="Gfo/Idh/MocA-like_OxRdtase_C"/>
</dbReference>
<dbReference type="InterPro" id="IPR051317">
    <property type="entry name" value="Gfo/Idh/MocA_oxidoreduct"/>
</dbReference>
<dbReference type="Gene3D" id="3.40.50.720">
    <property type="entry name" value="NAD(P)-binding Rossmann-like Domain"/>
    <property type="match status" value="1"/>
</dbReference>
<accession>A0A239ATN3</accession>
<dbReference type="EMBL" id="FZOJ01000002">
    <property type="protein sequence ID" value="SNR98328.1"/>
    <property type="molecule type" value="Genomic_DNA"/>
</dbReference>
<name>A0A239ATN3_9FIRM</name>
<keyword evidence="6" id="KW-1185">Reference proteome</keyword>
<protein>
    <submittedName>
        <fullName evidence="5">Predicted dehydrogenase</fullName>
    </submittedName>
</protein>
<dbReference type="PANTHER" id="PTHR43708:SF5">
    <property type="entry name" value="CONSERVED EXPRESSED OXIDOREDUCTASE (EUROFUNG)-RELATED"/>
    <property type="match status" value="1"/>
</dbReference>
<evidence type="ECO:0000256" key="1">
    <source>
        <dbReference type="ARBA" id="ARBA00010928"/>
    </source>
</evidence>
<proteinExistence type="inferred from homology"/>
<dbReference type="GO" id="GO:0016491">
    <property type="term" value="F:oxidoreductase activity"/>
    <property type="evidence" value="ECO:0007669"/>
    <property type="project" value="UniProtKB-KW"/>
</dbReference>
<dbReference type="SUPFAM" id="SSF51735">
    <property type="entry name" value="NAD(P)-binding Rossmann-fold domains"/>
    <property type="match status" value="1"/>
</dbReference>
<dbReference type="GO" id="GO:0000166">
    <property type="term" value="F:nucleotide binding"/>
    <property type="evidence" value="ECO:0007669"/>
    <property type="project" value="InterPro"/>
</dbReference>
<comment type="similarity">
    <text evidence="1">Belongs to the Gfo/Idh/MocA family.</text>
</comment>
<dbReference type="InterPro" id="IPR000683">
    <property type="entry name" value="Gfo/Idh/MocA-like_OxRdtase_N"/>
</dbReference>
<evidence type="ECO:0000313" key="6">
    <source>
        <dbReference type="Proteomes" id="UP000198304"/>
    </source>
</evidence>
<sequence>MNRTINVGIIGFGLAGRVFHAPIIKSIEGLQLSKIVAARQEVVKLIQKIHPEVETVPNADVLFQDEAIDLVVVATPNTSHVELATKALLANKHVVVEKPFTITSKEAEALIELAKKQNKIITVNQNRRWDSDFLTVKKIIDNHFLGNIVEYEAHFDRFRNTIKQNAWREEQIPGSGMLYDLGSHLIDQALCLFGTPKEVTAHIGVQREGGKVDDYFHIILHFEKVKAILKSSMLVREELPHFIVLGNQGSFVKYGMDVQEDTLKTGALPYDFEDWGKEPEALWGTLNTDVKGSHFKGKVESEIGDYRAFYKNVYRAILGEEPLQIKPEEARNTIRVIELAIESNKEKRTLPF</sequence>
<dbReference type="SUPFAM" id="SSF55347">
    <property type="entry name" value="Glyceraldehyde-3-phosphate dehydrogenase-like, C-terminal domain"/>
    <property type="match status" value="1"/>
</dbReference>
<dbReference type="InterPro" id="IPR036291">
    <property type="entry name" value="NAD(P)-bd_dom_sf"/>
</dbReference>
<feature type="domain" description="Gfo/Idh/MocA-like oxidoreductase C-terminal" evidence="4">
    <location>
        <begin position="137"/>
        <end position="350"/>
    </location>
</feature>
<keyword evidence="2" id="KW-0560">Oxidoreductase</keyword>
<dbReference type="Gene3D" id="3.30.360.10">
    <property type="entry name" value="Dihydrodipicolinate Reductase, domain 2"/>
    <property type="match status" value="1"/>
</dbReference>
<gene>
    <name evidence="5" type="ORF">SAMN05446037_1002222</name>
</gene>
<dbReference type="Pfam" id="PF01408">
    <property type="entry name" value="GFO_IDH_MocA"/>
    <property type="match status" value="1"/>
</dbReference>
<dbReference type="OrthoDB" id="9783105at2"/>
<evidence type="ECO:0000259" key="3">
    <source>
        <dbReference type="Pfam" id="PF01408"/>
    </source>
</evidence>
<evidence type="ECO:0000313" key="5">
    <source>
        <dbReference type="EMBL" id="SNR98328.1"/>
    </source>
</evidence>
<evidence type="ECO:0000259" key="4">
    <source>
        <dbReference type="Pfam" id="PF02894"/>
    </source>
</evidence>